<evidence type="ECO:0000313" key="2">
    <source>
        <dbReference type="Proteomes" id="UP000198348"/>
    </source>
</evidence>
<dbReference type="Pfam" id="PF20079">
    <property type="entry name" value="DUF6474"/>
    <property type="match status" value="1"/>
</dbReference>
<proteinExistence type="predicted"/>
<accession>A0A238V231</accession>
<organism evidence="1 2">
    <name type="scientific">Haloechinothrix alba</name>
    <dbReference type="NCBI Taxonomy" id="664784"/>
    <lineage>
        <taxon>Bacteria</taxon>
        <taxon>Bacillati</taxon>
        <taxon>Actinomycetota</taxon>
        <taxon>Actinomycetes</taxon>
        <taxon>Pseudonocardiales</taxon>
        <taxon>Pseudonocardiaceae</taxon>
        <taxon>Haloechinothrix</taxon>
    </lineage>
</organism>
<dbReference type="Proteomes" id="UP000198348">
    <property type="component" value="Unassembled WGS sequence"/>
</dbReference>
<dbReference type="RefSeq" id="WP_089299528.1">
    <property type="nucleotide sequence ID" value="NZ_FZNW01000001.1"/>
</dbReference>
<sequence>MGHKNKPEAPEPRITPAKARNAIGVIKVIAPVVIPVLAPLAVRAASALREAYDRFRARRLGVSIDSIGEFSGRGARLHARISGIARELAGLRESAAGDPDRVTFAEQSEATLRQLTAAVRAAERMPAARRKAAHAAVAHELDAMENELLHRLGVA</sequence>
<dbReference type="EMBL" id="FZNW01000001">
    <property type="protein sequence ID" value="SNR28298.1"/>
    <property type="molecule type" value="Genomic_DNA"/>
</dbReference>
<keyword evidence="2" id="KW-1185">Reference proteome</keyword>
<dbReference type="AlphaFoldDB" id="A0A238V231"/>
<dbReference type="OrthoDB" id="4374070at2"/>
<reference evidence="1 2" key="1">
    <citation type="submission" date="2017-06" db="EMBL/GenBank/DDBJ databases">
        <authorList>
            <person name="Kim H.J."/>
            <person name="Triplett B.A."/>
        </authorList>
    </citation>
    <scope>NUCLEOTIDE SEQUENCE [LARGE SCALE GENOMIC DNA]</scope>
    <source>
        <strain evidence="1 2">DSM 45207</strain>
    </source>
</reference>
<gene>
    <name evidence="1" type="ORF">SAMN06265360_101195</name>
</gene>
<evidence type="ECO:0000313" key="1">
    <source>
        <dbReference type="EMBL" id="SNR28298.1"/>
    </source>
</evidence>
<dbReference type="InterPro" id="IPR045522">
    <property type="entry name" value="DUF6474"/>
</dbReference>
<protein>
    <submittedName>
        <fullName evidence="1">Uncharacterized protein</fullName>
    </submittedName>
</protein>
<name>A0A238V231_9PSEU</name>